<dbReference type="Pfam" id="PF00528">
    <property type="entry name" value="BPD_transp_1"/>
    <property type="match status" value="1"/>
</dbReference>
<keyword evidence="3" id="KW-1003">Cell membrane</keyword>
<feature type="transmembrane region" description="Helical" evidence="8">
    <location>
        <begin position="123"/>
        <end position="146"/>
    </location>
</feature>
<dbReference type="PROSITE" id="PS50928">
    <property type="entry name" value="ABC_TM1"/>
    <property type="match status" value="1"/>
</dbReference>
<keyword evidence="7 8" id="KW-0472">Membrane</keyword>
<feature type="transmembrane region" description="Helical" evidence="8">
    <location>
        <begin position="55"/>
        <end position="78"/>
    </location>
</feature>
<proteinExistence type="inferred from homology"/>
<dbReference type="InterPro" id="IPR035906">
    <property type="entry name" value="MetI-like_sf"/>
</dbReference>
<dbReference type="AlphaFoldDB" id="A0A7G9G452"/>
<dbReference type="GO" id="GO:0006865">
    <property type="term" value="P:amino acid transport"/>
    <property type="evidence" value="ECO:0007669"/>
    <property type="project" value="UniProtKB-KW"/>
</dbReference>
<dbReference type="CDD" id="cd06261">
    <property type="entry name" value="TM_PBP2"/>
    <property type="match status" value="1"/>
</dbReference>
<keyword evidence="2 8" id="KW-0813">Transport</keyword>
<evidence type="ECO:0000256" key="7">
    <source>
        <dbReference type="ARBA" id="ARBA00023136"/>
    </source>
</evidence>
<keyword evidence="4 8" id="KW-0812">Transmembrane</keyword>
<dbReference type="InterPro" id="IPR000515">
    <property type="entry name" value="MetI-like"/>
</dbReference>
<evidence type="ECO:0000256" key="4">
    <source>
        <dbReference type="ARBA" id="ARBA00022692"/>
    </source>
</evidence>
<dbReference type="InterPro" id="IPR010065">
    <property type="entry name" value="AA_ABC_transptr_permease_3TM"/>
</dbReference>
<evidence type="ECO:0000259" key="9">
    <source>
        <dbReference type="PROSITE" id="PS50928"/>
    </source>
</evidence>
<organism evidence="10 11">
    <name type="scientific">Qiania dongpingensis</name>
    <dbReference type="NCBI Taxonomy" id="2763669"/>
    <lineage>
        <taxon>Bacteria</taxon>
        <taxon>Bacillati</taxon>
        <taxon>Bacillota</taxon>
        <taxon>Clostridia</taxon>
        <taxon>Lachnospirales</taxon>
        <taxon>Lachnospiraceae</taxon>
        <taxon>Qiania</taxon>
    </lineage>
</organism>
<reference evidence="10 11" key="1">
    <citation type="submission" date="2020-08" db="EMBL/GenBank/DDBJ databases">
        <authorList>
            <person name="Liu C."/>
            <person name="Sun Q."/>
        </authorList>
    </citation>
    <scope>NUCLEOTIDE SEQUENCE [LARGE SCALE GENOMIC DNA]</scope>
    <source>
        <strain evidence="10 11">NSJ-38</strain>
    </source>
</reference>
<protein>
    <submittedName>
        <fullName evidence="10">Amino acid ABC transporter permease</fullName>
    </submittedName>
</protein>
<evidence type="ECO:0000256" key="3">
    <source>
        <dbReference type="ARBA" id="ARBA00022475"/>
    </source>
</evidence>
<accession>A0A7G9G452</accession>
<comment type="subcellular location">
    <subcellularLocation>
        <location evidence="1 8">Cell membrane</location>
        <topology evidence="1 8">Multi-pass membrane protein</topology>
    </subcellularLocation>
</comment>
<gene>
    <name evidence="10" type="ORF">H9Q78_14340</name>
</gene>
<evidence type="ECO:0000313" key="10">
    <source>
        <dbReference type="EMBL" id="QNM05584.1"/>
    </source>
</evidence>
<dbReference type="GO" id="GO:0022857">
    <property type="term" value="F:transmembrane transporter activity"/>
    <property type="evidence" value="ECO:0007669"/>
    <property type="project" value="InterPro"/>
</dbReference>
<dbReference type="PANTHER" id="PTHR30614:SF0">
    <property type="entry name" value="L-CYSTINE TRANSPORT SYSTEM PERMEASE PROTEIN TCYL"/>
    <property type="match status" value="1"/>
</dbReference>
<name>A0A7G9G452_9FIRM</name>
<dbReference type="RefSeq" id="WP_147595649.1">
    <property type="nucleotide sequence ID" value="NZ_CP060634.1"/>
</dbReference>
<feature type="domain" description="ABC transmembrane type-1" evidence="9">
    <location>
        <begin position="19"/>
        <end position="203"/>
    </location>
</feature>
<evidence type="ECO:0000313" key="11">
    <source>
        <dbReference type="Proteomes" id="UP000515823"/>
    </source>
</evidence>
<dbReference type="Proteomes" id="UP000515823">
    <property type="component" value="Chromosome"/>
</dbReference>
<dbReference type="InterPro" id="IPR043429">
    <property type="entry name" value="ArtM/GltK/GlnP/TcyL/YhdX-like"/>
</dbReference>
<evidence type="ECO:0000256" key="1">
    <source>
        <dbReference type="ARBA" id="ARBA00004651"/>
    </source>
</evidence>
<dbReference type="SUPFAM" id="SSF161098">
    <property type="entry name" value="MetI-like"/>
    <property type="match status" value="1"/>
</dbReference>
<dbReference type="EMBL" id="CP060634">
    <property type="protein sequence ID" value="QNM05584.1"/>
    <property type="molecule type" value="Genomic_DNA"/>
</dbReference>
<keyword evidence="6 8" id="KW-1133">Transmembrane helix</keyword>
<evidence type="ECO:0000256" key="8">
    <source>
        <dbReference type="RuleBase" id="RU363032"/>
    </source>
</evidence>
<dbReference type="NCBIfam" id="TIGR01726">
    <property type="entry name" value="HEQRo_perm_3TM"/>
    <property type="match status" value="1"/>
</dbReference>
<keyword evidence="5" id="KW-0029">Amino-acid transport</keyword>
<comment type="similarity">
    <text evidence="8">Belongs to the binding-protein-dependent transport system permease family.</text>
</comment>
<sequence length="220" mass="24766">MTLEDRYNIVIKTILGQGMPMTLKLIFMSLFFSLLIGVVLGTIRSLKIPVVDQLLGIYALICRGIPTIMILLFFYAYLTKGTQFWISVLSISLVEGAYMMEVVKGGFLSVDKGQWEAAKSLSLPMLVTIIRIILPQVLLVTIPALMGQIVMLVKGTSVAATIGCMDILRRAQLLLPKFSYPLEIYAYVLIIFFIMCHFLTWLGKKLERTVVKRIMGDRHV</sequence>
<keyword evidence="11" id="KW-1185">Reference proteome</keyword>
<evidence type="ECO:0000256" key="5">
    <source>
        <dbReference type="ARBA" id="ARBA00022970"/>
    </source>
</evidence>
<feature type="transmembrane region" description="Helical" evidence="8">
    <location>
        <begin position="25"/>
        <end position="43"/>
    </location>
</feature>
<feature type="transmembrane region" description="Helical" evidence="8">
    <location>
        <begin position="184"/>
        <end position="203"/>
    </location>
</feature>
<dbReference type="GO" id="GO:0043190">
    <property type="term" value="C:ATP-binding cassette (ABC) transporter complex"/>
    <property type="evidence" value="ECO:0007669"/>
    <property type="project" value="InterPro"/>
</dbReference>
<evidence type="ECO:0000256" key="2">
    <source>
        <dbReference type="ARBA" id="ARBA00022448"/>
    </source>
</evidence>
<evidence type="ECO:0000256" key="6">
    <source>
        <dbReference type="ARBA" id="ARBA00022989"/>
    </source>
</evidence>
<dbReference type="KEGG" id="qdo:H9Q78_14340"/>
<dbReference type="PANTHER" id="PTHR30614">
    <property type="entry name" value="MEMBRANE COMPONENT OF AMINO ACID ABC TRANSPORTER"/>
    <property type="match status" value="1"/>
</dbReference>
<dbReference type="Gene3D" id="1.10.3720.10">
    <property type="entry name" value="MetI-like"/>
    <property type="match status" value="1"/>
</dbReference>